<dbReference type="EC" id="2.7.7.48" evidence="8"/>
<feature type="domain" description="RDRP C-terminal head" evidence="11">
    <location>
        <begin position="1056"/>
        <end position="1200"/>
    </location>
</feature>
<evidence type="ECO:0000256" key="8">
    <source>
        <dbReference type="RuleBase" id="RU363098"/>
    </source>
</evidence>
<evidence type="ECO:0000313" key="12">
    <source>
        <dbReference type="EMBL" id="KAJ9607340.1"/>
    </source>
</evidence>
<feature type="region of interest" description="Disordered" evidence="9">
    <location>
        <begin position="1"/>
        <end position="27"/>
    </location>
</feature>
<feature type="compositionally biased region" description="Polar residues" evidence="9">
    <location>
        <begin position="1331"/>
        <end position="1340"/>
    </location>
</feature>
<dbReference type="SUPFAM" id="SSF54928">
    <property type="entry name" value="RNA-binding domain, RBD"/>
    <property type="match status" value="1"/>
</dbReference>
<evidence type="ECO:0000256" key="1">
    <source>
        <dbReference type="ARBA" id="ARBA00005762"/>
    </source>
</evidence>
<evidence type="ECO:0000256" key="7">
    <source>
        <dbReference type="ARBA" id="ARBA00048744"/>
    </source>
</evidence>
<dbReference type="CDD" id="cd00590">
    <property type="entry name" value="RRM_SF"/>
    <property type="match status" value="1"/>
</dbReference>
<dbReference type="GO" id="GO:0003723">
    <property type="term" value="F:RNA binding"/>
    <property type="evidence" value="ECO:0007669"/>
    <property type="project" value="UniProtKB-KW"/>
</dbReference>
<evidence type="ECO:0000259" key="11">
    <source>
        <dbReference type="Pfam" id="PF26253"/>
    </source>
</evidence>
<name>A0AA38X5Q6_9EURO</name>
<keyword evidence="6" id="KW-0943">RNA-mediated gene silencing</keyword>
<dbReference type="GO" id="GO:0030422">
    <property type="term" value="P:siRNA processing"/>
    <property type="evidence" value="ECO:0007669"/>
    <property type="project" value="TreeGrafter"/>
</dbReference>
<gene>
    <name evidence="12" type="ORF">H2200_008413</name>
</gene>
<keyword evidence="4 8" id="KW-0548">Nucleotidyltransferase</keyword>
<keyword evidence="5 8" id="KW-0694">RNA-binding</keyword>
<proteinExistence type="inferred from homology"/>
<evidence type="ECO:0000256" key="9">
    <source>
        <dbReference type="SAM" id="MobiDB-lite"/>
    </source>
</evidence>
<dbReference type="Pfam" id="PF05183">
    <property type="entry name" value="RdRP"/>
    <property type="match status" value="1"/>
</dbReference>
<keyword evidence="2 8" id="KW-0696">RNA-directed RNA polymerase</keyword>
<dbReference type="GO" id="GO:0003968">
    <property type="term" value="F:RNA-directed RNA polymerase activity"/>
    <property type="evidence" value="ECO:0007669"/>
    <property type="project" value="UniProtKB-KW"/>
</dbReference>
<sequence>MNARYHTPMSTRRSPVATPSRQATRTEDWRHWPSVKGYIPNLPEGVTTYDIHKNLHRFGNVEFIKIEETRQGNFARTAFVNFKPPPPRRAPWDLVYANGIDFRVRYAEGEHTFKVKVLYAQVQPSDRLVESTVRRGVKYDPEVTLYGSSIDFGYLENPGRMVVKATKESHGDDGIRLILNLKKLEMEVHFPVAITSKGKATVRAYRFFVALDEQFSICEVPEGDSTSLVIHLNNVPWYSRQLKEAMQMSHDPKSFRWSANDTWSRQTDIVDLKDDYEVINNTPVSLHKLLNSINIARWTTFRVNIKPSIEKGQNSLNQFLTALTDFNVRVTRNPSFSHIYDKGTAVPFWDLVNGSSGQSWSEELSLPRRLDFDVRYQLEVCVSKGWLNEYTLGSEFLACLAAMPSRRAKQILIHVDTCEKRVYDPMSIFTDLRYTKPVRARPLPSNCAEIYHATITATGVVFHTPSVEITNRIVRKYQPYSDRFLRVRFEDDPYRGQSRLYPATNGRMKLIFERVRRTLRKGIVIGDRHYDFLAWGNSQLREHGAYFFASSQNPRITADDIRRDMGTFSREKVVAKRAARMGQCFSTTVPVPVLSRNSWRKDPIQDIKNGDYNFTDGVGKISPLAAHLVKSNLRLSGQHPPSAFQFRLGGCKGVLTVDPKLTGVNVQIRLSQYKFDCESDELEIIRVSEFWRPALNRQLILVLSALGVPDSVFLEKQEKCIKDLDAALENRNAALKALRDTVDPNQITLSVASMLEAGFSQIHEPFVASLLLLWRAWTLKYLKEKAKIPVPQGAFVLGVADETRILKGHLNDLQPGPTATQKEKEDSLPEIFMQYSDPQNNGARRIVEGTCIIARNPSLHRGDVRVVKAVNVPQLHHLCDVLVVPTTGDRDLPSMCSGGDLDGDDYVVIWDPDLIPQDWNPEAFHYHAPKPVTKDEISTEDIINFFYDYMQNDFLGRIANAHLAAADYLNEGVNSEPCLKLVELHSMAVDYPKTGVPAEMSRDLERNTWPHFMEKKRAPMYRSRKILGQLSDAVERASFQPHWEGAFDRRILMHSPSAELLETVRKLKKSYDESMRRIMAQHQISTEFEVWSTFVLDHSKAAPDYKFHEEIGQHAKTLKESYLDAFCQKAGGRDMESLAPFAITAYHLTHDELRDAQHKNRNVQDDGPDLGESAAPTEVEMPFISFPWVLQDTLQKIARNTPHPDEGHADAHESVLASGDKKSQAEDDFDDVRASLRWMPNGEHLPDPYVPVIPKNAVPQEVALGEKDEATPEIAAGIAPPLPATRQASLKELPLLKPPTSGGSDAPEGRSPTENSSIVSSNLSSMVTSTKTGSSTSPENLSPPLSAFPHSHALPGSFPASSDDRKHGEKPAALQQSTNIPNSQARAAENMPLKDPLLMTEEELRSLDVDDDEDEYAF</sequence>
<feature type="compositionally biased region" description="Polar residues" evidence="9">
    <location>
        <begin position="1374"/>
        <end position="1385"/>
    </location>
</feature>
<dbReference type="InterPro" id="IPR058752">
    <property type="entry name" value="RDRP_C_head"/>
</dbReference>
<feature type="compositionally biased region" description="Polar residues" evidence="9">
    <location>
        <begin position="8"/>
        <end position="23"/>
    </location>
</feature>
<evidence type="ECO:0000256" key="3">
    <source>
        <dbReference type="ARBA" id="ARBA00022679"/>
    </source>
</evidence>
<evidence type="ECO:0000256" key="2">
    <source>
        <dbReference type="ARBA" id="ARBA00022484"/>
    </source>
</evidence>
<dbReference type="EMBL" id="JAPDRK010000012">
    <property type="protein sequence ID" value="KAJ9607340.1"/>
    <property type="molecule type" value="Genomic_DNA"/>
</dbReference>
<comment type="similarity">
    <text evidence="1 8">Belongs to the RdRP family.</text>
</comment>
<dbReference type="InterPro" id="IPR035979">
    <property type="entry name" value="RBD_domain_sf"/>
</dbReference>
<evidence type="ECO:0000256" key="6">
    <source>
        <dbReference type="ARBA" id="ARBA00023158"/>
    </source>
</evidence>
<reference evidence="12" key="1">
    <citation type="submission" date="2022-10" db="EMBL/GenBank/DDBJ databases">
        <title>Culturing micro-colonial fungi from biological soil crusts in the Mojave desert and describing Neophaeococcomyces mojavensis, and introducing the new genera and species Taxawa tesnikishii.</title>
        <authorList>
            <person name="Kurbessoian T."/>
            <person name="Stajich J.E."/>
        </authorList>
    </citation>
    <scope>NUCLEOTIDE SEQUENCE</scope>
    <source>
        <strain evidence="12">TK_41</strain>
    </source>
</reference>
<feature type="domain" description="RDRP core" evidence="10">
    <location>
        <begin position="455"/>
        <end position="1034"/>
    </location>
</feature>
<dbReference type="PANTHER" id="PTHR23079">
    <property type="entry name" value="RNA-DEPENDENT RNA POLYMERASE"/>
    <property type="match status" value="1"/>
</dbReference>
<feature type="region of interest" description="Disordered" evidence="9">
    <location>
        <begin position="1294"/>
        <end position="1395"/>
    </location>
</feature>
<feature type="region of interest" description="Disordered" evidence="9">
    <location>
        <begin position="1199"/>
        <end position="1227"/>
    </location>
</feature>
<dbReference type="InterPro" id="IPR007855">
    <property type="entry name" value="RDRP"/>
</dbReference>
<keyword evidence="3 8" id="KW-0808">Transferase</keyword>
<comment type="caution">
    <text evidence="12">The sequence shown here is derived from an EMBL/GenBank/DDBJ whole genome shotgun (WGS) entry which is preliminary data.</text>
</comment>
<feature type="compositionally biased region" description="Low complexity" evidence="9">
    <location>
        <begin position="1315"/>
        <end position="1330"/>
    </location>
</feature>
<accession>A0AA38X5Q6</accession>
<evidence type="ECO:0000259" key="10">
    <source>
        <dbReference type="Pfam" id="PF05183"/>
    </source>
</evidence>
<dbReference type="Pfam" id="PF26253">
    <property type="entry name" value="RdRP_head"/>
    <property type="match status" value="1"/>
</dbReference>
<evidence type="ECO:0000256" key="5">
    <source>
        <dbReference type="ARBA" id="ARBA00022884"/>
    </source>
</evidence>
<comment type="catalytic activity">
    <reaction evidence="7 8">
        <text>RNA(n) + a ribonucleoside 5'-triphosphate = RNA(n+1) + diphosphate</text>
        <dbReference type="Rhea" id="RHEA:21248"/>
        <dbReference type="Rhea" id="RHEA-COMP:14527"/>
        <dbReference type="Rhea" id="RHEA-COMP:17342"/>
        <dbReference type="ChEBI" id="CHEBI:33019"/>
        <dbReference type="ChEBI" id="CHEBI:61557"/>
        <dbReference type="ChEBI" id="CHEBI:140395"/>
        <dbReference type="EC" id="2.7.7.48"/>
    </reaction>
</comment>
<evidence type="ECO:0000256" key="4">
    <source>
        <dbReference type="ARBA" id="ARBA00022695"/>
    </source>
</evidence>
<evidence type="ECO:0000313" key="13">
    <source>
        <dbReference type="Proteomes" id="UP001172673"/>
    </source>
</evidence>
<feature type="compositionally biased region" description="Basic and acidic residues" evidence="9">
    <location>
        <begin position="1202"/>
        <end position="1225"/>
    </location>
</feature>
<dbReference type="PANTHER" id="PTHR23079:SF55">
    <property type="entry name" value="RNA-DIRECTED RNA POLYMERASE"/>
    <property type="match status" value="1"/>
</dbReference>
<dbReference type="Proteomes" id="UP001172673">
    <property type="component" value="Unassembled WGS sequence"/>
</dbReference>
<protein>
    <recommendedName>
        <fullName evidence="8">RNA-dependent RNA polymerase</fullName>
        <ecNumber evidence="8">2.7.7.48</ecNumber>
    </recommendedName>
</protein>
<keyword evidence="13" id="KW-1185">Reference proteome</keyword>
<dbReference type="GO" id="GO:0031380">
    <property type="term" value="C:nuclear RNA-directed RNA polymerase complex"/>
    <property type="evidence" value="ECO:0007669"/>
    <property type="project" value="TreeGrafter"/>
</dbReference>
<organism evidence="12 13">
    <name type="scientific">Cladophialophora chaetospira</name>
    <dbReference type="NCBI Taxonomy" id="386627"/>
    <lineage>
        <taxon>Eukaryota</taxon>
        <taxon>Fungi</taxon>
        <taxon>Dikarya</taxon>
        <taxon>Ascomycota</taxon>
        <taxon>Pezizomycotina</taxon>
        <taxon>Eurotiomycetes</taxon>
        <taxon>Chaetothyriomycetidae</taxon>
        <taxon>Chaetothyriales</taxon>
        <taxon>Herpotrichiellaceae</taxon>
        <taxon>Cladophialophora</taxon>
    </lineage>
</organism>
<dbReference type="InterPro" id="IPR057596">
    <property type="entry name" value="RDRP_core"/>
</dbReference>